<evidence type="ECO:0000256" key="1">
    <source>
        <dbReference type="SAM" id="Phobius"/>
    </source>
</evidence>
<dbReference type="EMBL" id="FUXP01000005">
    <property type="protein sequence ID" value="SKA04623.1"/>
    <property type="molecule type" value="Genomic_DNA"/>
</dbReference>
<evidence type="ECO:0008006" key="4">
    <source>
        <dbReference type="Google" id="ProtNLM"/>
    </source>
</evidence>
<dbReference type="STRING" id="1122188.SAMN02745674_01694"/>
<name>A0A1T4QLG7_9GAMM</name>
<dbReference type="Pfam" id="PF05751">
    <property type="entry name" value="FixH"/>
    <property type="match status" value="1"/>
</dbReference>
<keyword evidence="1" id="KW-0812">Transmembrane</keyword>
<keyword evidence="1" id="KW-1133">Transmembrane helix</keyword>
<reference evidence="2 3" key="1">
    <citation type="submission" date="2017-02" db="EMBL/GenBank/DDBJ databases">
        <authorList>
            <person name="Peterson S.W."/>
        </authorList>
    </citation>
    <scope>NUCLEOTIDE SEQUENCE [LARGE SCALE GENOMIC DNA]</scope>
    <source>
        <strain evidence="2 3">DSM 21749</strain>
    </source>
</reference>
<proteinExistence type="predicted"/>
<evidence type="ECO:0000313" key="2">
    <source>
        <dbReference type="EMBL" id="SKA04623.1"/>
    </source>
</evidence>
<feature type="transmembrane region" description="Helical" evidence="1">
    <location>
        <begin position="21"/>
        <end position="41"/>
    </location>
</feature>
<dbReference type="RefSeq" id="WP_078758270.1">
    <property type="nucleotide sequence ID" value="NZ_FUXP01000005.1"/>
</dbReference>
<dbReference type="InterPro" id="IPR008620">
    <property type="entry name" value="FixH"/>
</dbReference>
<organism evidence="2 3">
    <name type="scientific">Lysobacter spongiicola DSM 21749</name>
    <dbReference type="NCBI Taxonomy" id="1122188"/>
    <lineage>
        <taxon>Bacteria</taxon>
        <taxon>Pseudomonadati</taxon>
        <taxon>Pseudomonadota</taxon>
        <taxon>Gammaproteobacteria</taxon>
        <taxon>Lysobacterales</taxon>
        <taxon>Lysobacteraceae</taxon>
        <taxon>Novilysobacter</taxon>
    </lineage>
</organism>
<keyword evidence="3" id="KW-1185">Reference proteome</keyword>
<dbReference type="AlphaFoldDB" id="A0A1T4QLG7"/>
<dbReference type="Proteomes" id="UP000190061">
    <property type="component" value="Unassembled WGS sequence"/>
</dbReference>
<gene>
    <name evidence="2" type="ORF">SAMN02745674_01694</name>
</gene>
<evidence type="ECO:0000313" key="3">
    <source>
        <dbReference type="Proteomes" id="UP000190061"/>
    </source>
</evidence>
<dbReference type="OrthoDB" id="5948217at2"/>
<keyword evidence="1" id="KW-0472">Membrane</keyword>
<sequence length="178" mass="19858">MDDRTPQPDKRSSPWRQPVMWLVIGLPVAVVAAGIWMIVIASGDGGVDSVPEEVRRTAQIQTTDLGPDEIARAERLSAIVRRDPEAGIVEVLPVSGRFDRGAPLQLDLVHPSRENLDVQLLLQPTELGWQVAATLEGDHDWNIRLAPVADDEQPRWRLQGRMPRDQLAAHLRPRLQAQ</sequence>
<protein>
    <recommendedName>
        <fullName evidence="4">Nitrogen fixation protein FixH</fullName>
    </recommendedName>
</protein>
<accession>A0A1T4QLG7</accession>